<gene>
    <name evidence="2" type="ORF">COU81_02195</name>
</gene>
<evidence type="ECO:0000313" key="3">
    <source>
        <dbReference type="Proteomes" id="UP000231450"/>
    </source>
</evidence>
<comment type="caution">
    <text evidence="2">The sequence shown here is derived from an EMBL/GenBank/DDBJ whole genome shotgun (WGS) entry which is preliminary data.</text>
</comment>
<feature type="region of interest" description="Disordered" evidence="1">
    <location>
        <begin position="1"/>
        <end position="21"/>
    </location>
</feature>
<evidence type="ECO:0000313" key="2">
    <source>
        <dbReference type="EMBL" id="PJE58157.1"/>
    </source>
</evidence>
<proteinExistence type="predicted"/>
<sequence length="153" mass="16953">MSDQYREPIENAPLDSSGGVSSVVSKEEEIKRLEALWNKKKASLKVGHEELPAEKLAEVYRQASPASIALSSQSSQAVAVAPYDVVQDAKALRSLNEDQQIKSLVTIAFEKNLAHAVAVARTLDNAYLIDRFHDVIIDQLRQQLFEAHKADQI</sequence>
<accession>A0A2M8KE08</accession>
<protein>
    <submittedName>
        <fullName evidence="2">Uncharacterized protein</fullName>
    </submittedName>
</protein>
<evidence type="ECO:0000256" key="1">
    <source>
        <dbReference type="SAM" id="MobiDB-lite"/>
    </source>
</evidence>
<dbReference type="EMBL" id="PFDW01000047">
    <property type="protein sequence ID" value="PJE58157.1"/>
    <property type="molecule type" value="Genomic_DNA"/>
</dbReference>
<name>A0A2M8KE08_9BACT</name>
<dbReference type="Proteomes" id="UP000231450">
    <property type="component" value="Unassembled WGS sequence"/>
</dbReference>
<organism evidence="2 3">
    <name type="scientific">Candidatus Portnoybacteria bacterium CG10_big_fil_rev_8_21_14_0_10_36_7</name>
    <dbReference type="NCBI Taxonomy" id="1974812"/>
    <lineage>
        <taxon>Bacteria</taxon>
        <taxon>Candidatus Portnoyibacteriota</taxon>
    </lineage>
</organism>
<dbReference type="AlphaFoldDB" id="A0A2M8KE08"/>
<reference evidence="3" key="1">
    <citation type="submission" date="2017-09" db="EMBL/GenBank/DDBJ databases">
        <title>Depth-based differentiation of microbial function through sediment-hosted aquifers and enrichment of novel symbionts in the deep terrestrial subsurface.</title>
        <authorList>
            <person name="Probst A.J."/>
            <person name="Ladd B."/>
            <person name="Jarett J.K."/>
            <person name="Geller-Mcgrath D.E."/>
            <person name="Sieber C.M.K."/>
            <person name="Emerson J.B."/>
            <person name="Anantharaman K."/>
            <person name="Thomas B.C."/>
            <person name="Malmstrom R."/>
            <person name="Stieglmeier M."/>
            <person name="Klingl A."/>
            <person name="Woyke T."/>
            <person name="Ryan C.M."/>
            <person name="Banfield J.F."/>
        </authorList>
    </citation>
    <scope>NUCLEOTIDE SEQUENCE [LARGE SCALE GENOMIC DNA]</scope>
</reference>